<comment type="caution">
    <text evidence="2">The sequence shown here is derived from an EMBL/GenBank/DDBJ whole genome shotgun (WGS) entry which is preliminary data.</text>
</comment>
<dbReference type="RefSeq" id="WP_184577442.1">
    <property type="nucleotide sequence ID" value="NZ_JACHJL010000020.1"/>
</dbReference>
<dbReference type="AlphaFoldDB" id="A0A7W9V1K6"/>
<keyword evidence="3" id="KW-1185">Reference proteome</keyword>
<evidence type="ECO:0000313" key="2">
    <source>
        <dbReference type="EMBL" id="MBB5939032.1"/>
    </source>
</evidence>
<evidence type="ECO:0000256" key="1">
    <source>
        <dbReference type="SAM" id="MobiDB-lite"/>
    </source>
</evidence>
<accession>A0A7W9V1K6</accession>
<reference evidence="2 3" key="1">
    <citation type="submission" date="2020-08" db="EMBL/GenBank/DDBJ databases">
        <title>Genomic Encyclopedia of Type Strains, Phase III (KMG-III): the genomes of soil and plant-associated and newly described type strains.</title>
        <authorList>
            <person name="Whitman W."/>
        </authorList>
    </citation>
    <scope>NUCLEOTIDE SEQUENCE [LARGE SCALE GENOMIC DNA]</scope>
    <source>
        <strain evidence="2 3">CECT 8305</strain>
    </source>
</reference>
<dbReference type="EMBL" id="JACHJL010000020">
    <property type="protein sequence ID" value="MBB5939032.1"/>
    <property type="molecule type" value="Genomic_DNA"/>
</dbReference>
<organism evidence="2 3">
    <name type="scientific">Streptomyces zagrosensis</name>
    <dbReference type="NCBI Taxonomy" id="1042984"/>
    <lineage>
        <taxon>Bacteria</taxon>
        <taxon>Bacillati</taxon>
        <taxon>Actinomycetota</taxon>
        <taxon>Actinomycetes</taxon>
        <taxon>Kitasatosporales</taxon>
        <taxon>Streptomycetaceae</taxon>
        <taxon>Streptomyces</taxon>
    </lineage>
</organism>
<evidence type="ECO:0000313" key="3">
    <source>
        <dbReference type="Proteomes" id="UP000588098"/>
    </source>
</evidence>
<sequence>MSNASDSIRGTVFIQHHTFSIVEEAEENLGAENLPLNTTGLVEIEDGQARIITGIHTGDVEVQVTCHPSALTATAVDAVWQEVVEVPVETVSGKLYLWMNSPTLPEGEPALLSPHGPGTYRLRVHARGRDTATDNALQKTTEQYLIQVWPALTRPVTVLRATDQCGAEHRENTTEMPPRPPRITTTTDPGQQLLRERGARLRSAEAGGS</sequence>
<proteinExistence type="predicted"/>
<dbReference type="Proteomes" id="UP000588098">
    <property type="component" value="Unassembled WGS sequence"/>
</dbReference>
<name>A0A7W9V1K6_9ACTN</name>
<protein>
    <submittedName>
        <fullName evidence="2">Uncharacterized protein</fullName>
    </submittedName>
</protein>
<gene>
    <name evidence="2" type="ORF">FHS42_006124</name>
</gene>
<feature type="region of interest" description="Disordered" evidence="1">
    <location>
        <begin position="167"/>
        <end position="209"/>
    </location>
</feature>
<feature type="compositionally biased region" description="Basic and acidic residues" evidence="1">
    <location>
        <begin position="194"/>
        <end position="203"/>
    </location>
</feature>